<proteinExistence type="predicted"/>
<dbReference type="PRINTS" id="PR00778">
    <property type="entry name" value="HTHARSR"/>
</dbReference>
<dbReference type="InterPro" id="IPR036388">
    <property type="entry name" value="WH-like_DNA-bd_sf"/>
</dbReference>
<evidence type="ECO:0000313" key="5">
    <source>
        <dbReference type="Proteomes" id="UP000483839"/>
    </source>
</evidence>
<comment type="caution">
    <text evidence="4">The sequence shown here is derived from an EMBL/GenBank/DDBJ whole genome shotgun (WGS) entry which is preliminary data.</text>
</comment>
<dbReference type="Pfam" id="PF01022">
    <property type="entry name" value="HTH_5"/>
    <property type="match status" value="1"/>
</dbReference>
<evidence type="ECO:0000256" key="3">
    <source>
        <dbReference type="ARBA" id="ARBA00023163"/>
    </source>
</evidence>
<dbReference type="AlphaFoldDB" id="A0A2X4H3B4"/>
<keyword evidence="2" id="KW-0238">DNA-binding</keyword>
<dbReference type="Gene3D" id="1.10.10.10">
    <property type="entry name" value="Winged helix-like DNA-binding domain superfamily/Winged helix DNA-binding domain"/>
    <property type="match status" value="1"/>
</dbReference>
<keyword evidence="1" id="KW-0805">Transcription regulation</keyword>
<dbReference type="InterPro" id="IPR001845">
    <property type="entry name" value="HTH_ArsR_DNA-bd_dom"/>
</dbReference>
<dbReference type="PANTHER" id="PTHR33154">
    <property type="entry name" value="TRANSCRIPTIONAL REGULATOR, ARSR FAMILY"/>
    <property type="match status" value="1"/>
</dbReference>
<keyword evidence="3" id="KW-0804">Transcription</keyword>
<evidence type="ECO:0000313" key="4">
    <source>
        <dbReference type="EMBL" id="MTD02385.1"/>
    </source>
</evidence>
<dbReference type="PANTHER" id="PTHR33154:SF33">
    <property type="entry name" value="TRANSCRIPTIONAL REPRESSOR SDPR"/>
    <property type="match status" value="1"/>
</dbReference>
<dbReference type="GeneID" id="93825757"/>
<dbReference type="InterPro" id="IPR051081">
    <property type="entry name" value="HTH_MetalResp_TranReg"/>
</dbReference>
<dbReference type="NCBIfam" id="NF033788">
    <property type="entry name" value="HTH_metalloreg"/>
    <property type="match status" value="1"/>
</dbReference>
<evidence type="ECO:0000256" key="1">
    <source>
        <dbReference type="ARBA" id="ARBA00023015"/>
    </source>
</evidence>
<dbReference type="PROSITE" id="PS50987">
    <property type="entry name" value="HTH_ARSR_2"/>
    <property type="match status" value="1"/>
</dbReference>
<dbReference type="SUPFAM" id="SSF46785">
    <property type="entry name" value="Winged helix' DNA-binding domain"/>
    <property type="match status" value="1"/>
</dbReference>
<gene>
    <name evidence="4" type="ORF">GKS16_08900</name>
</gene>
<name>A0A2X4H3B4_STRUB</name>
<evidence type="ECO:0000256" key="2">
    <source>
        <dbReference type="ARBA" id="ARBA00023125"/>
    </source>
</evidence>
<dbReference type="SMART" id="SM00418">
    <property type="entry name" value="HTH_ARSR"/>
    <property type="match status" value="1"/>
</dbReference>
<reference evidence="4 5" key="1">
    <citation type="submission" date="2019-11" db="EMBL/GenBank/DDBJ databases">
        <title>Streptococcus uberis isolated from clinical mastitis cases on a southeastern Queensland dairy.</title>
        <authorList>
            <person name="Workentine M.L."/>
            <person name="Price R."/>
            <person name="Olchowy T."/>
        </authorList>
    </citation>
    <scope>NUCLEOTIDE SEQUENCE [LARGE SCALE GENOMIC DNA]</scope>
    <source>
        <strain evidence="4 5">OLC4459-A17</strain>
    </source>
</reference>
<dbReference type="NCBIfam" id="NF033789">
    <property type="entry name" value="repress_SdpR"/>
    <property type="match status" value="1"/>
</dbReference>
<accession>A0A2X4H3B4</accession>
<organism evidence="4 5">
    <name type="scientific">Streptococcus uberis</name>
    <dbReference type="NCBI Taxonomy" id="1349"/>
    <lineage>
        <taxon>Bacteria</taxon>
        <taxon>Bacillati</taxon>
        <taxon>Bacillota</taxon>
        <taxon>Bacilli</taxon>
        <taxon>Lactobacillales</taxon>
        <taxon>Streptococcaceae</taxon>
        <taxon>Streptococcus</taxon>
    </lineage>
</organism>
<sequence>MSFAQTFKALSDPIRRDILTLLKDGQMSAGDIANQFDLAQASISYHLMILKKADLIQETKVKNFIYYDINTSVLEDIMIWLKEIKGDSKHENE</sequence>
<dbReference type="InterPro" id="IPR036390">
    <property type="entry name" value="WH_DNA-bd_sf"/>
</dbReference>
<protein>
    <submittedName>
        <fullName evidence="4">Autorepressor SdpR family transcription factor</fullName>
    </submittedName>
</protein>
<dbReference type="GO" id="GO:0003677">
    <property type="term" value="F:DNA binding"/>
    <property type="evidence" value="ECO:0007669"/>
    <property type="project" value="UniProtKB-KW"/>
</dbReference>
<dbReference type="CDD" id="cd00090">
    <property type="entry name" value="HTH_ARSR"/>
    <property type="match status" value="1"/>
</dbReference>
<dbReference type="InterPro" id="IPR047796">
    <property type="entry name" value="SdpR-like_repress"/>
</dbReference>
<dbReference type="RefSeq" id="WP_037592405.1">
    <property type="nucleotide sequence ID" value="NZ_BAABQA010000003.1"/>
</dbReference>
<dbReference type="Proteomes" id="UP000483839">
    <property type="component" value="Unassembled WGS sequence"/>
</dbReference>
<dbReference type="GO" id="GO:0003700">
    <property type="term" value="F:DNA-binding transcription factor activity"/>
    <property type="evidence" value="ECO:0007669"/>
    <property type="project" value="InterPro"/>
</dbReference>
<dbReference type="EMBL" id="WLXI01000057">
    <property type="protein sequence ID" value="MTD02385.1"/>
    <property type="molecule type" value="Genomic_DNA"/>
</dbReference>
<dbReference type="InterPro" id="IPR011991">
    <property type="entry name" value="ArsR-like_HTH"/>
</dbReference>